<comment type="caution">
    <text evidence="3">The sequence shown here is derived from an EMBL/GenBank/DDBJ whole genome shotgun (WGS) entry which is preliminary data.</text>
</comment>
<keyword evidence="4" id="KW-1185">Reference proteome</keyword>
<accession>A0A2S8SS91</accession>
<dbReference type="RefSeq" id="WP_105484069.1">
    <property type="nucleotide sequence ID" value="NZ_NIGF01000010.1"/>
</dbReference>
<dbReference type="Gene3D" id="3.30.457.10">
    <property type="entry name" value="Copper amine oxidase-like, N-terminal domain"/>
    <property type="match status" value="1"/>
</dbReference>
<sequence length="754" mass="76509">MSSRSSLCPILAGALLFSLSAARAQAPLTVTVDGKPVDFGGAAPTQIGGRTLVPLRAIFEALGAQVEFNNGAIRARRGATDLSLALGSTAASVNGVSKTLEVPAQSVFGRTLVPLRFVGEALGAGVNFNPVSNLISITSPGGSGGASGGATGSGTGTGMPYTVPGAGAAVNGTLVKIDLTAPATITITQNGALRTYPLAENPLALRQVSLATSASATPVRQSARQIALSNIVAGDEVRVSLDGAGRASQVTATATVIAARVQFAGGTQIVLDDERDTTLTLGPNLRFLDARGRVSNDASSLAPGQSIGLFISRDTKAIYQVSAYAPDFTASSIGATTPDPITGPTTLPGNGTPQIQLVQHSATTPLKAGSRLDVTVRATPGLRASFSLGAKVQNVPLTENPAQPGVYSGSYIVKAGDDVLEGRVSARVLAASGAEFLAQGEVPITLDTIAPRLVGTFPANGAQISVAQPNIAIFADDLGGSGLGRANIDLLTGGTGVNRVTTRIAATVAPPTSVNAVAPATLSGPVDVRASIFDKAGNVLRVNFGFTVVATGASDISSFSHGANRALGAGDDVPLVLLAPPAGRATFDVISGAKTLARDVPLVEVEAGTYRATYRVPASALGNLRFIGKFNGGGQTSQLEATTKVQIAGLPTRLTVQTPTEGDKVASPLVVRGQASPGATIDVSLRAEGTQFFILEYKQELGVQQVRADANGNWTTNLDLPALRNVSGLKFTISATQTDAAGKTSDPISVTVTR</sequence>
<dbReference type="AlphaFoldDB" id="A0A2S8SS91"/>
<keyword evidence="1" id="KW-0732">Signal</keyword>
<evidence type="ECO:0000313" key="4">
    <source>
        <dbReference type="Proteomes" id="UP000237684"/>
    </source>
</evidence>
<feature type="signal peptide" evidence="1">
    <location>
        <begin position="1"/>
        <end position="26"/>
    </location>
</feature>
<organism evidence="3 4">
    <name type="scientific">Abditibacterium utsteinense</name>
    <dbReference type="NCBI Taxonomy" id="1960156"/>
    <lineage>
        <taxon>Bacteria</taxon>
        <taxon>Pseudomonadati</taxon>
        <taxon>Abditibacteriota</taxon>
        <taxon>Abditibacteriia</taxon>
        <taxon>Abditibacteriales</taxon>
        <taxon>Abditibacteriaceae</taxon>
        <taxon>Abditibacterium</taxon>
    </lineage>
</organism>
<protein>
    <submittedName>
        <fullName evidence="3">Copper amine oxidase N-terminal domain-containing protein</fullName>
    </submittedName>
</protein>
<dbReference type="SUPFAM" id="SSF55383">
    <property type="entry name" value="Copper amine oxidase, domain N"/>
    <property type="match status" value="1"/>
</dbReference>
<reference evidence="3 4" key="1">
    <citation type="journal article" date="2018" name="Syst. Appl. Microbiol.">
        <title>Abditibacterium utsteinense sp. nov., the first cultivated member of candidate phylum FBP, isolated from ice-free Antarctic soil samples.</title>
        <authorList>
            <person name="Tahon G."/>
            <person name="Tytgat B."/>
            <person name="Lebbe L."/>
            <person name="Carlier A."/>
            <person name="Willems A."/>
        </authorList>
    </citation>
    <scope>NUCLEOTIDE SEQUENCE [LARGE SCALE GENOMIC DNA]</scope>
    <source>
        <strain evidence="3 4">LMG 29911</strain>
    </source>
</reference>
<gene>
    <name evidence="3" type="ORF">B1R32_110123</name>
</gene>
<name>A0A2S8SS91_9BACT</name>
<dbReference type="Proteomes" id="UP000237684">
    <property type="component" value="Unassembled WGS sequence"/>
</dbReference>
<evidence type="ECO:0000313" key="3">
    <source>
        <dbReference type="EMBL" id="PQV63657.1"/>
    </source>
</evidence>
<evidence type="ECO:0000256" key="1">
    <source>
        <dbReference type="SAM" id="SignalP"/>
    </source>
</evidence>
<proteinExistence type="predicted"/>
<dbReference type="EMBL" id="NIGF01000010">
    <property type="protein sequence ID" value="PQV63657.1"/>
    <property type="molecule type" value="Genomic_DNA"/>
</dbReference>
<evidence type="ECO:0000259" key="2">
    <source>
        <dbReference type="Pfam" id="PF07833"/>
    </source>
</evidence>
<dbReference type="InterPro" id="IPR036582">
    <property type="entry name" value="Mao_N_sf"/>
</dbReference>
<dbReference type="Pfam" id="PF07833">
    <property type="entry name" value="Cu_amine_oxidN1"/>
    <property type="match status" value="1"/>
</dbReference>
<dbReference type="InterPro" id="IPR013783">
    <property type="entry name" value="Ig-like_fold"/>
</dbReference>
<dbReference type="InterPro" id="IPR012854">
    <property type="entry name" value="Cu_amine_oxidase-like_N"/>
</dbReference>
<feature type="chain" id="PRO_5015666809" evidence="1">
    <location>
        <begin position="27"/>
        <end position="754"/>
    </location>
</feature>
<feature type="domain" description="Copper amine oxidase-like N-terminal" evidence="2">
    <location>
        <begin position="31"/>
        <end position="136"/>
    </location>
</feature>
<dbReference type="OrthoDB" id="2020910at2"/>
<dbReference type="InParanoid" id="A0A2S8SS91"/>
<dbReference type="Gene3D" id="2.60.40.10">
    <property type="entry name" value="Immunoglobulins"/>
    <property type="match status" value="1"/>
</dbReference>